<dbReference type="PANTHER" id="PTHR36838">
    <property type="entry name" value="AUXIN EFFLUX CARRIER FAMILY PROTEIN"/>
    <property type="match status" value="1"/>
</dbReference>
<keyword evidence="10" id="KW-1185">Reference proteome</keyword>
<dbReference type="PATRIC" id="fig|889306.3.peg.2701"/>
<feature type="transmembrane region" description="Helical" evidence="8">
    <location>
        <begin position="222"/>
        <end position="244"/>
    </location>
</feature>
<dbReference type="Gene3D" id="1.20.1530.20">
    <property type="match status" value="1"/>
</dbReference>
<protein>
    <recommendedName>
        <fullName evidence="11">Permease</fullName>
    </recommendedName>
</protein>
<dbReference type="PANTHER" id="PTHR36838:SF1">
    <property type="entry name" value="SLR1864 PROTEIN"/>
    <property type="match status" value="1"/>
</dbReference>
<feature type="transmembrane region" description="Helical" evidence="8">
    <location>
        <begin position="123"/>
        <end position="145"/>
    </location>
</feature>
<comment type="subcellular location">
    <subcellularLocation>
        <location evidence="1">Cell membrane</location>
        <topology evidence="1">Multi-pass membrane protein</topology>
    </subcellularLocation>
</comment>
<name>A0A0C2RTS7_9BACL</name>
<dbReference type="RefSeq" id="WP_041089423.1">
    <property type="nucleotide sequence ID" value="NZ_JXRP01000018.1"/>
</dbReference>
<evidence type="ECO:0000256" key="6">
    <source>
        <dbReference type="ARBA" id="ARBA00022989"/>
    </source>
</evidence>
<keyword evidence="7 8" id="KW-0472">Membrane</keyword>
<feature type="transmembrane region" description="Helical" evidence="8">
    <location>
        <begin position="36"/>
        <end position="53"/>
    </location>
</feature>
<feature type="transmembrane region" description="Helical" evidence="8">
    <location>
        <begin position="59"/>
        <end position="80"/>
    </location>
</feature>
<dbReference type="GO" id="GO:0055085">
    <property type="term" value="P:transmembrane transport"/>
    <property type="evidence" value="ECO:0007669"/>
    <property type="project" value="InterPro"/>
</dbReference>
<gene>
    <name evidence="9" type="ORF">KP78_26880</name>
</gene>
<keyword evidence="5 8" id="KW-0812">Transmembrane</keyword>
<dbReference type="Pfam" id="PF03547">
    <property type="entry name" value="Mem_trans"/>
    <property type="match status" value="1"/>
</dbReference>
<feature type="transmembrane region" description="Helical" evidence="8">
    <location>
        <begin position="6"/>
        <end position="24"/>
    </location>
</feature>
<reference evidence="9 10" key="1">
    <citation type="submission" date="2015-01" db="EMBL/GenBank/DDBJ databases">
        <title>Genome sequencing of Jeotgalibacillus soli.</title>
        <authorList>
            <person name="Goh K.M."/>
            <person name="Chan K.-G."/>
            <person name="Yaakop A.S."/>
            <person name="Ee R."/>
            <person name="Gan H.M."/>
            <person name="Chan C.S."/>
        </authorList>
    </citation>
    <scope>NUCLEOTIDE SEQUENCE [LARGE SCALE GENOMIC DNA]</scope>
    <source>
        <strain evidence="9 10">P9</strain>
    </source>
</reference>
<dbReference type="EMBL" id="JXRP01000018">
    <property type="protein sequence ID" value="KIL45144.1"/>
    <property type="molecule type" value="Genomic_DNA"/>
</dbReference>
<dbReference type="GO" id="GO:0005886">
    <property type="term" value="C:plasma membrane"/>
    <property type="evidence" value="ECO:0007669"/>
    <property type="project" value="UniProtKB-SubCell"/>
</dbReference>
<proteinExistence type="inferred from homology"/>
<organism evidence="9 10">
    <name type="scientific">Jeotgalibacillus soli</name>
    <dbReference type="NCBI Taxonomy" id="889306"/>
    <lineage>
        <taxon>Bacteria</taxon>
        <taxon>Bacillati</taxon>
        <taxon>Bacillota</taxon>
        <taxon>Bacilli</taxon>
        <taxon>Bacillales</taxon>
        <taxon>Caryophanaceae</taxon>
        <taxon>Jeotgalibacillus</taxon>
    </lineage>
</organism>
<evidence type="ECO:0000256" key="7">
    <source>
        <dbReference type="ARBA" id="ARBA00023136"/>
    </source>
</evidence>
<evidence type="ECO:0000256" key="8">
    <source>
        <dbReference type="SAM" id="Phobius"/>
    </source>
</evidence>
<keyword evidence="6 8" id="KW-1133">Transmembrane helix</keyword>
<evidence type="ECO:0000313" key="9">
    <source>
        <dbReference type="EMBL" id="KIL45144.1"/>
    </source>
</evidence>
<evidence type="ECO:0000256" key="4">
    <source>
        <dbReference type="ARBA" id="ARBA00022475"/>
    </source>
</evidence>
<feature type="transmembrane region" description="Helical" evidence="8">
    <location>
        <begin position="193"/>
        <end position="215"/>
    </location>
</feature>
<keyword evidence="4" id="KW-1003">Cell membrane</keyword>
<feature type="transmembrane region" description="Helical" evidence="8">
    <location>
        <begin position="166"/>
        <end position="187"/>
    </location>
</feature>
<dbReference type="AlphaFoldDB" id="A0A0C2RTS7"/>
<feature type="transmembrane region" description="Helical" evidence="8">
    <location>
        <begin position="283"/>
        <end position="306"/>
    </location>
</feature>
<comment type="caution">
    <text evidence="9">The sequence shown here is derived from an EMBL/GenBank/DDBJ whole genome shotgun (WGS) entry which is preliminary data.</text>
</comment>
<evidence type="ECO:0000256" key="2">
    <source>
        <dbReference type="ARBA" id="ARBA00010145"/>
    </source>
</evidence>
<keyword evidence="3" id="KW-0813">Transport</keyword>
<dbReference type="OrthoDB" id="527159at2"/>
<dbReference type="InterPro" id="IPR004776">
    <property type="entry name" value="Mem_transp_PIN-like"/>
</dbReference>
<dbReference type="Proteomes" id="UP000031938">
    <property type="component" value="Unassembled WGS sequence"/>
</dbReference>
<sequence>MEILIIFINVILPILILIGFGSLLHSKFHLDLHTLAKLNIYYLVPGLILVRLYEAELDWNLFINVFTFFIILGVILYFVSNIISRMFRFSKSLRIAFSHSTLFYNSGNYGVPVNDLVFRQDPAAMAVQVLILTFQNLLVYSYGIITLQPMFKNKLKAFIPYFKMPVTYAMIAGITLNAFNLSFPQFLYIPGTYIADALIAMALLTLGAQVIQLNFTKNMLSVYLSITVRLMLSPLIAIVIISFLDVDSTTAQAMFIASAVPSSVNSAIIAQEYKNETSFAAQAVLASTIFSALTVTVVIYLSNIIFAA</sequence>
<comment type="similarity">
    <text evidence="2">Belongs to the auxin efflux carrier (TC 2.A.69) family.</text>
</comment>
<evidence type="ECO:0000256" key="1">
    <source>
        <dbReference type="ARBA" id="ARBA00004651"/>
    </source>
</evidence>
<dbReference type="InterPro" id="IPR038770">
    <property type="entry name" value="Na+/solute_symporter_sf"/>
</dbReference>
<dbReference type="STRING" id="889306.KP78_26880"/>
<accession>A0A0C2RTS7</accession>
<evidence type="ECO:0000256" key="3">
    <source>
        <dbReference type="ARBA" id="ARBA00022448"/>
    </source>
</evidence>
<evidence type="ECO:0000256" key="5">
    <source>
        <dbReference type="ARBA" id="ARBA00022692"/>
    </source>
</evidence>
<evidence type="ECO:0000313" key="10">
    <source>
        <dbReference type="Proteomes" id="UP000031938"/>
    </source>
</evidence>
<evidence type="ECO:0008006" key="11">
    <source>
        <dbReference type="Google" id="ProtNLM"/>
    </source>
</evidence>